<proteinExistence type="predicted"/>
<dbReference type="KEGG" id="pgri:PgNI_03237"/>
<sequence>MPDAFDCSSLELMYVYCTVVPHSRRSVSRSTNQALLRAKPHDEVAQTPQISFLHHNSKTLAFTPGQPAMDVSRVPCQFKGPTSQSALRDMRGRYKVINYLDLEAAFSDMDVAPSHCSAQSSQSLVF</sequence>
<gene>
    <name evidence="2" type="ORF">PgNI_03237</name>
</gene>
<dbReference type="RefSeq" id="XP_030983530.1">
    <property type="nucleotide sequence ID" value="XM_031123292.1"/>
</dbReference>
<evidence type="ECO:0000313" key="1">
    <source>
        <dbReference type="Proteomes" id="UP000515153"/>
    </source>
</evidence>
<organism evidence="1 2">
    <name type="scientific">Pyricularia grisea</name>
    <name type="common">Crabgrass-specific blast fungus</name>
    <name type="synonym">Magnaporthe grisea</name>
    <dbReference type="NCBI Taxonomy" id="148305"/>
    <lineage>
        <taxon>Eukaryota</taxon>
        <taxon>Fungi</taxon>
        <taxon>Dikarya</taxon>
        <taxon>Ascomycota</taxon>
        <taxon>Pezizomycotina</taxon>
        <taxon>Sordariomycetes</taxon>
        <taxon>Sordariomycetidae</taxon>
        <taxon>Magnaporthales</taxon>
        <taxon>Pyriculariaceae</taxon>
        <taxon>Pyricularia</taxon>
    </lineage>
</organism>
<evidence type="ECO:0000313" key="2">
    <source>
        <dbReference type="RefSeq" id="XP_030983530.1"/>
    </source>
</evidence>
<accession>A0A6P8B8M0</accession>
<reference evidence="2" key="1">
    <citation type="journal article" date="2019" name="Mol. Biol. Evol.">
        <title>Blast fungal genomes show frequent chromosomal changes, gene gains and losses, and effector gene turnover.</title>
        <authorList>
            <person name="Gomez Luciano L.B."/>
            <person name="Jason Tsai I."/>
            <person name="Chuma I."/>
            <person name="Tosa Y."/>
            <person name="Chen Y.H."/>
            <person name="Li J.Y."/>
            <person name="Li M.Y."/>
            <person name="Jade Lu M.Y."/>
            <person name="Nakayashiki H."/>
            <person name="Li W.H."/>
        </authorList>
    </citation>
    <scope>NUCLEOTIDE SEQUENCE</scope>
    <source>
        <strain evidence="2">NI907</strain>
    </source>
</reference>
<keyword evidence="1" id="KW-1185">Reference proteome</keyword>
<dbReference type="GeneID" id="41958202"/>
<dbReference type="Proteomes" id="UP000515153">
    <property type="component" value="Unplaced"/>
</dbReference>
<name>A0A6P8B8M0_PYRGI</name>
<reference evidence="2" key="2">
    <citation type="submission" date="2019-10" db="EMBL/GenBank/DDBJ databases">
        <authorList>
            <consortium name="NCBI Genome Project"/>
        </authorList>
    </citation>
    <scope>NUCLEOTIDE SEQUENCE</scope>
    <source>
        <strain evidence="2">NI907</strain>
    </source>
</reference>
<dbReference type="AlphaFoldDB" id="A0A6P8B8M0"/>
<protein>
    <submittedName>
        <fullName evidence="2">Uncharacterized protein</fullName>
    </submittedName>
</protein>
<reference evidence="2" key="3">
    <citation type="submission" date="2025-08" db="UniProtKB">
        <authorList>
            <consortium name="RefSeq"/>
        </authorList>
    </citation>
    <scope>IDENTIFICATION</scope>
    <source>
        <strain evidence="2">NI907</strain>
    </source>
</reference>